<sequence>MEKGKEEDGALTGLIMERKIPRRSHDTFASNLGRKVSPATTPQAVAKGHTKSVKSLTKIYEKAAAAAISQSSSNLSNLSIPSSSSTTTLNWGKKAPEVSPSSSSLTPTPTPSKPRRLRGPFEPDDEDLTLLEYKQYMTNRPLGRCLDDLESLIKAIASSSSQAHHRKPLSQEAQAANEALDTLDRCFPPLDNQPAAPSEPEPSPISNSLERAPDPPRTKEEAKAYWDATRNELSTSWDELEPSAIYRPPSFVLSPPPSPRPPFSPSSPLLRPIIEEQEDELDELYDQYQRDEEQYQECQPEEEQPDPEQQHSRYQVGQEEQYHKEQEQPPSPCTLSRRSHHSFSPSVHNYLPSWHQILSPLSPIDVATAPKSSLRPPLPPTRPPPPPPPQYLPPPPPIQLSPPKESPNPGAFAHHQTMKSEQFLKKHEEHVHSPYDPESENYIEPEITRAEGQGSSSSTREGL</sequence>
<gene>
    <name evidence="2" type="ORF">QBC36DRAFT_311347</name>
</gene>
<organism evidence="2 3">
    <name type="scientific">Triangularia setosa</name>
    <dbReference type="NCBI Taxonomy" id="2587417"/>
    <lineage>
        <taxon>Eukaryota</taxon>
        <taxon>Fungi</taxon>
        <taxon>Dikarya</taxon>
        <taxon>Ascomycota</taxon>
        <taxon>Pezizomycotina</taxon>
        <taxon>Sordariomycetes</taxon>
        <taxon>Sordariomycetidae</taxon>
        <taxon>Sordariales</taxon>
        <taxon>Podosporaceae</taxon>
        <taxon>Triangularia</taxon>
    </lineage>
</organism>
<protein>
    <submittedName>
        <fullName evidence="2">Uncharacterized protein</fullName>
    </submittedName>
</protein>
<evidence type="ECO:0000313" key="3">
    <source>
        <dbReference type="Proteomes" id="UP001302321"/>
    </source>
</evidence>
<reference evidence="2" key="1">
    <citation type="journal article" date="2023" name="Mol. Phylogenet. Evol.">
        <title>Genome-scale phylogeny and comparative genomics of the fungal order Sordariales.</title>
        <authorList>
            <person name="Hensen N."/>
            <person name="Bonometti L."/>
            <person name="Westerberg I."/>
            <person name="Brannstrom I.O."/>
            <person name="Guillou S."/>
            <person name="Cros-Aarteil S."/>
            <person name="Calhoun S."/>
            <person name="Haridas S."/>
            <person name="Kuo A."/>
            <person name="Mondo S."/>
            <person name="Pangilinan J."/>
            <person name="Riley R."/>
            <person name="LaButti K."/>
            <person name="Andreopoulos B."/>
            <person name="Lipzen A."/>
            <person name="Chen C."/>
            <person name="Yan M."/>
            <person name="Daum C."/>
            <person name="Ng V."/>
            <person name="Clum A."/>
            <person name="Steindorff A."/>
            <person name="Ohm R.A."/>
            <person name="Martin F."/>
            <person name="Silar P."/>
            <person name="Natvig D.O."/>
            <person name="Lalanne C."/>
            <person name="Gautier V."/>
            <person name="Ament-Velasquez S.L."/>
            <person name="Kruys A."/>
            <person name="Hutchinson M.I."/>
            <person name="Powell A.J."/>
            <person name="Barry K."/>
            <person name="Miller A.N."/>
            <person name="Grigoriev I.V."/>
            <person name="Debuchy R."/>
            <person name="Gladieux P."/>
            <person name="Hiltunen Thoren M."/>
            <person name="Johannesson H."/>
        </authorList>
    </citation>
    <scope>NUCLEOTIDE SEQUENCE</scope>
    <source>
        <strain evidence="2">CBS 892.96</strain>
    </source>
</reference>
<feature type="compositionally biased region" description="Acidic residues" evidence="1">
    <location>
        <begin position="275"/>
        <end position="285"/>
    </location>
</feature>
<feature type="compositionally biased region" description="Pro residues" evidence="1">
    <location>
        <begin position="376"/>
        <end position="406"/>
    </location>
</feature>
<feature type="compositionally biased region" description="Pro residues" evidence="1">
    <location>
        <begin position="254"/>
        <end position="265"/>
    </location>
</feature>
<feature type="compositionally biased region" description="Basic and acidic residues" evidence="1">
    <location>
        <begin position="211"/>
        <end position="224"/>
    </location>
</feature>
<proteinExistence type="predicted"/>
<feature type="region of interest" description="Disordered" evidence="1">
    <location>
        <begin position="247"/>
        <end position="348"/>
    </location>
</feature>
<feature type="region of interest" description="Disordered" evidence="1">
    <location>
        <begin position="366"/>
        <end position="463"/>
    </location>
</feature>
<feature type="compositionally biased region" description="Polar residues" evidence="1">
    <location>
        <begin position="453"/>
        <end position="463"/>
    </location>
</feature>
<dbReference type="EMBL" id="MU866206">
    <property type="protein sequence ID" value="KAK4176157.1"/>
    <property type="molecule type" value="Genomic_DNA"/>
</dbReference>
<feature type="compositionally biased region" description="Low complexity" evidence="1">
    <location>
        <begin position="69"/>
        <end position="90"/>
    </location>
</feature>
<reference evidence="2" key="2">
    <citation type="submission" date="2023-05" db="EMBL/GenBank/DDBJ databases">
        <authorList>
            <consortium name="Lawrence Berkeley National Laboratory"/>
            <person name="Steindorff A."/>
            <person name="Hensen N."/>
            <person name="Bonometti L."/>
            <person name="Westerberg I."/>
            <person name="Brannstrom I.O."/>
            <person name="Guillou S."/>
            <person name="Cros-Aarteil S."/>
            <person name="Calhoun S."/>
            <person name="Haridas S."/>
            <person name="Kuo A."/>
            <person name="Mondo S."/>
            <person name="Pangilinan J."/>
            <person name="Riley R."/>
            <person name="Labutti K."/>
            <person name="Andreopoulos B."/>
            <person name="Lipzen A."/>
            <person name="Chen C."/>
            <person name="Yanf M."/>
            <person name="Daum C."/>
            <person name="Ng V."/>
            <person name="Clum A."/>
            <person name="Ohm R."/>
            <person name="Martin F."/>
            <person name="Silar P."/>
            <person name="Natvig D."/>
            <person name="Lalanne C."/>
            <person name="Gautier V."/>
            <person name="Ament-Velasquez S.L."/>
            <person name="Kruys A."/>
            <person name="Hutchinson M.I."/>
            <person name="Powell A.J."/>
            <person name="Barry K."/>
            <person name="Miller A.N."/>
            <person name="Grigoriev I.V."/>
            <person name="Debuchy R."/>
            <person name="Gladieux P."/>
            <person name="Thoren M.H."/>
            <person name="Johannesson H."/>
        </authorList>
    </citation>
    <scope>NUCLEOTIDE SEQUENCE</scope>
    <source>
        <strain evidence="2">CBS 892.96</strain>
    </source>
</reference>
<accession>A0AAN6W8P4</accession>
<evidence type="ECO:0000313" key="2">
    <source>
        <dbReference type="EMBL" id="KAK4176157.1"/>
    </source>
</evidence>
<feature type="region of interest" description="Disordered" evidence="1">
    <location>
        <begin position="1"/>
        <end position="52"/>
    </location>
</feature>
<evidence type="ECO:0000256" key="1">
    <source>
        <dbReference type="SAM" id="MobiDB-lite"/>
    </source>
</evidence>
<feature type="region of interest" description="Disordered" evidence="1">
    <location>
        <begin position="69"/>
        <end position="126"/>
    </location>
</feature>
<keyword evidence="3" id="KW-1185">Reference proteome</keyword>
<dbReference type="AlphaFoldDB" id="A0AAN6W8P4"/>
<feature type="compositionally biased region" description="Basic and acidic residues" evidence="1">
    <location>
        <begin position="16"/>
        <end position="26"/>
    </location>
</feature>
<feature type="region of interest" description="Disordered" evidence="1">
    <location>
        <begin position="184"/>
        <end position="227"/>
    </location>
</feature>
<name>A0AAN6W8P4_9PEZI</name>
<comment type="caution">
    <text evidence="2">The sequence shown here is derived from an EMBL/GenBank/DDBJ whole genome shotgun (WGS) entry which is preliminary data.</text>
</comment>
<dbReference type="Proteomes" id="UP001302321">
    <property type="component" value="Unassembled WGS sequence"/>
</dbReference>
<feature type="compositionally biased region" description="Basic and acidic residues" evidence="1">
    <location>
        <begin position="422"/>
        <end position="435"/>
    </location>
</feature>